<sequence length="160" mass="19557">MKRPVHLPLYQKFLELFDNYEIQNWEAKQFWEKLNISQNNRNEKTKRLMYSGLRVLMQLQYLEVNPSISKKNIFSYTETPRMNELRNRTKKQKLEEIFSKKKAEFLDQIKDKENNIEFLQSLLSDDKTLEKYFINYKETMENDIKNIKSNIKLMDDIMNK</sequence>
<evidence type="ECO:0000313" key="1">
    <source>
        <dbReference type="EMBL" id="RBA49403.1"/>
    </source>
</evidence>
<evidence type="ECO:0000313" key="2">
    <source>
        <dbReference type="Proteomes" id="UP000253688"/>
    </source>
</evidence>
<protein>
    <submittedName>
        <fullName evidence="1">Uncharacterized protein</fullName>
    </submittedName>
</protein>
<organism evidence="1 2">
    <name type="scientific">Acinetobacter junii</name>
    <dbReference type="NCBI Taxonomy" id="40215"/>
    <lineage>
        <taxon>Bacteria</taxon>
        <taxon>Pseudomonadati</taxon>
        <taxon>Pseudomonadota</taxon>
        <taxon>Gammaproteobacteria</taxon>
        <taxon>Moraxellales</taxon>
        <taxon>Moraxellaceae</taxon>
        <taxon>Acinetobacter</taxon>
    </lineage>
</organism>
<accession>A0A365PLU3</accession>
<reference evidence="1 2" key="1">
    <citation type="submission" date="2018-04" db="EMBL/GenBank/DDBJ databases">
        <title>Acinetobacter junii Genome sequencing and assembly.</title>
        <authorList>
            <person name="Su J."/>
            <person name="Rensing C."/>
            <person name="Mazhar H.S."/>
        </authorList>
    </citation>
    <scope>NUCLEOTIDE SEQUENCE [LARGE SCALE GENOMIC DNA]</scope>
    <source>
        <strain evidence="1 2">SC22</strain>
    </source>
</reference>
<dbReference type="Proteomes" id="UP000253688">
    <property type="component" value="Unassembled WGS sequence"/>
</dbReference>
<proteinExistence type="predicted"/>
<dbReference type="RefSeq" id="WP_112986307.1">
    <property type="nucleotide sequence ID" value="NZ_CP131470.1"/>
</dbReference>
<comment type="caution">
    <text evidence="1">The sequence shown here is derived from an EMBL/GenBank/DDBJ whole genome shotgun (WGS) entry which is preliminary data.</text>
</comment>
<gene>
    <name evidence="1" type="ORF">DC346_03155</name>
</gene>
<dbReference type="EMBL" id="QEWH01000018">
    <property type="protein sequence ID" value="RBA49403.1"/>
    <property type="molecule type" value="Genomic_DNA"/>
</dbReference>
<name>A0A365PLU3_ACIJU</name>
<dbReference type="AlphaFoldDB" id="A0A365PLU3"/>